<dbReference type="InterPro" id="IPR017482">
    <property type="entry name" value="Lambda-type_endonuclease"/>
</dbReference>
<evidence type="ECO:0000313" key="2">
    <source>
        <dbReference type="EMBL" id="CAP18280.1"/>
    </source>
</evidence>
<dbReference type="SUPFAM" id="SSF52980">
    <property type="entry name" value="Restriction endonuclease-like"/>
    <property type="match status" value="1"/>
</dbReference>
<dbReference type="EMBL" id="CU469464">
    <property type="protein sequence ID" value="CAP18280.1"/>
    <property type="molecule type" value="Genomic_DNA"/>
</dbReference>
<dbReference type="InterPro" id="IPR011604">
    <property type="entry name" value="PDDEXK-like_dom_sf"/>
</dbReference>
<reference evidence="2 3" key="1">
    <citation type="journal article" date="2008" name="BMC Genomics">
        <title>The linear chromosome of the plant-pathogenic mycoplasma 'Candidatus Phytoplasma mali'.</title>
        <authorList>
            <person name="Kube M."/>
            <person name="Schneider B."/>
            <person name="Kuhl H."/>
            <person name="Dandekar T."/>
            <person name="Heitmann K."/>
            <person name="Migdoll A.M."/>
            <person name="Reinhardt R."/>
            <person name="Seemueller E."/>
        </authorList>
    </citation>
    <scope>NUCLEOTIDE SEQUENCE [LARGE SCALE GENOMIC DNA]</scope>
    <source>
        <strain evidence="2 3">AT</strain>
    </source>
</reference>
<dbReference type="Gene3D" id="3.90.320.10">
    <property type="match status" value="1"/>
</dbReference>
<sequence length="194" mass="23324">MNKIDLEQNTSLWHKHRNNYINASEVATIMNLNPFESRREILERKIFGKKKEMNGAMRHGKRLEPQARFFFNQYKKKQFLPIVCVKDFMSASLDGWNDKTKSLLEIKCPISFKTNTWKCFFEKEKIPMIYYTQIQAQIYCSQAKKAYFLVYQNDKNLKIQEIEKNKNFIDNMLAICQEFYNIFQQTKIFLNKIV</sequence>
<proteinExistence type="predicted"/>
<dbReference type="InterPro" id="IPR011335">
    <property type="entry name" value="Restrct_endonuc-II-like"/>
</dbReference>
<dbReference type="AlphaFoldDB" id="B3R0B6"/>
<keyword evidence="3" id="KW-1185">Reference proteome</keyword>
<dbReference type="PANTHER" id="PTHR46609">
    <property type="entry name" value="EXONUCLEASE, PHAGE-TYPE/RECB, C-TERMINAL DOMAIN-CONTAINING PROTEIN"/>
    <property type="match status" value="1"/>
</dbReference>
<dbReference type="Pfam" id="PF09588">
    <property type="entry name" value="YqaJ"/>
    <property type="match status" value="1"/>
</dbReference>
<accession>B3R0B6</accession>
<organism evidence="3">
    <name type="scientific">Phytoplasma mali (strain AT)</name>
    <dbReference type="NCBI Taxonomy" id="482235"/>
    <lineage>
        <taxon>Bacteria</taxon>
        <taxon>Bacillati</taxon>
        <taxon>Mycoplasmatota</taxon>
        <taxon>Mollicutes</taxon>
        <taxon>Acholeplasmatales</taxon>
        <taxon>Acholeplasmataceae</taxon>
        <taxon>Candidatus Phytoplasma</taxon>
        <taxon>16SrX (Apple proliferation group)</taxon>
    </lineage>
</organism>
<dbReference type="eggNOG" id="COG5377">
    <property type="taxonomic scope" value="Bacteria"/>
</dbReference>
<dbReference type="KEGG" id="pml:ATP_00093"/>
<evidence type="ECO:0000313" key="3">
    <source>
        <dbReference type="Proteomes" id="UP000002020"/>
    </source>
</evidence>
<name>B3R0B6_PHYMT</name>
<dbReference type="InterPro" id="IPR019080">
    <property type="entry name" value="YqaJ_viral_recombinase"/>
</dbReference>
<dbReference type="CDD" id="cd22343">
    <property type="entry name" value="PDDEXK_lambda_exonuclease-like"/>
    <property type="match status" value="1"/>
</dbReference>
<dbReference type="InterPro" id="IPR051703">
    <property type="entry name" value="NF-kappa-B_Signaling_Reg"/>
</dbReference>
<dbReference type="HOGENOM" id="CLU_1209247_0_0_14"/>
<feature type="domain" description="YqaJ viral recombinase" evidence="1">
    <location>
        <begin position="13"/>
        <end position="143"/>
    </location>
</feature>
<protein>
    <recommendedName>
        <fullName evidence="1">YqaJ viral recombinase domain-containing protein</fullName>
    </recommendedName>
</protein>
<gene>
    <name evidence="2" type="ordered locus">ATP_00093</name>
</gene>
<evidence type="ECO:0000259" key="1">
    <source>
        <dbReference type="Pfam" id="PF09588"/>
    </source>
</evidence>
<dbReference type="PANTHER" id="PTHR46609:SF6">
    <property type="entry name" value="EXONUCLEASE, PHAGE-TYPE_RECB, C-TERMINAL DOMAIN-CONTAINING PROTEIN-RELATED"/>
    <property type="match status" value="1"/>
</dbReference>
<dbReference type="Proteomes" id="UP000002020">
    <property type="component" value="Chromosome"/>
</dbReference>
<dbReference type="NCBIfam" id="TIGR03033">
    <property type="entry name" value="phage_rel_nuc"/>
    <property type="match status" value="1"/>
</dbReference>